<dbReference type="Proteomes" id="UP000323000">
    <property type="component" value="Chromosome 1"/>
</dbReference>
<dbReference type="PANTHER" id="PTHR11926:SF1489">
    <property type="entry name" value="HEXOSYLTRANSFERASE-RELATED"/>
    <property type="match status" value="1"/>
</dbReference>
<keyword evidence="3" id="KW-0808">Transferase</keyword>
<reference evidence="7" key="1">
    <citation type="journal article" date="2019" name="Gigascience">
        <title>De novo genome assembly of the endangered Acer yangbiense, a plant species with extremely small populations endemic to Yunnan Province, China.</title>
        <authorList>
            <person name="Yang J."/>
            <person name="Wariss H.M."/>
            <person name="Tao L."/>
            <person name="Zhang R."/>
            <person name="Yun Q."/>
            <person name="Hollingsworth P."/>
            <person name="Dao Z."/>
            <person name="Luo G."/>
            <person name="Guo H."/>
            <person name="Ma Y."/>
            <person name="Sun W."/>
        </authorList>
    </citation>
    <scope>NUCLEOTIDE SEQUENCE [LARGE SCALE GENOMIC DNA]</scope>
    <source>
        <strain evidence="7">cv. Malutang</strain>
    </source>
</reference>
<evidence type="ECO:0000256" key="1">
    <source>
        <dbReference type="ARBA" id="ARBA00009995"/>
    </source>
</evidence>
<keyword evidence="7" id="KW-1185">Reference proteome</keyword>
<dbReference type="InterPro" id="IPR002213">
    <property type="entry name" value="UDP_glucos_trans"/>
</dbReference>
<evidence type="ECO:0000313" key="6">
    <source>
        <dbReference type="EMBL" id="TXG74220.1"/>
    </source>
</evidence>
<dbReference type="PANTHER" id="PTHR11926">
    <property type="entry name" value="GLUCOSYL/GLUCURONOSYL TRANSFERASES"/>
    <property type="match status" value="1"/>
</dbReference>
<dbReference type="OrthoDB" id="5835829at2759"/>
<evidence type="ECO:0000256" key="4">
    <source>
        <dbReference type="PROSITE-ProRule" id="PRU00285"/>
    </source>
</evidence>
<keyword evidence="2" id="KW-0328">Glycosyltransferase</keyword>
<dbReference type="EMBL" id="VAHF01000001">
    <property type="protein sequence ID" value="TXG74220.1"/>
    <property type="molecule type" value="Genomic_DNA"/>
</dbReference>
<organism evidence="6 7">
    <name type="scientific">Acer yangbiense</name>
    <dbReference type="NCBI Taxonomy" id="1000413"/>
    <lineage>
        <taxon>Eukaryota</taxon>
        <taxon>Viridiplantae</taxon>
        <taxon>Streptophyta</taxon>
        <taxon>Embryophyta</taxon>
        <taxon>Tracheophyta</taxon>
        <taxon>Spermatophyta</taxon>
        <taxon>Magnoliopsida</taxon>
        <taxon>eudicotyledons</taxon>
        <taxon>Gunneridae</taxon>
        <taxon>Pentapetalae</taxon>
        <taxon>rosids</taxon>
        <taxon>malvids</taxon>
        <taxon>Sapindales</taxon>
        <taxon>Sapindaceae</taxon>
        <taxon>Hippocastanoideae</taxon>
        <taxon>Acereae</taxon>
        <taxon>Acer</taxon>
    </lineage>
</organism>
<dbReference type="InterPro" id="IPR002068">
    <property type="entry name" value="A-crystallin/Hsp20_dom"/>
</dbReference>
<dbReference type="Pfam" id="PF00201">
    <property type="entry name" value="UDPGT"/>
    <property type="match status" value="3"/>
</dbReference>
<comment type="similarity">
    <text evidence="1">Belongs to the UDP-glycosyltransferase family.</text>
</comment>
<gene>
    <name evidence="6" type="ORF">EZV62_002799</name>
</gene>
<proteinExistence type="inferred from homology"/>
<dbReference type="InterPro" id="IPR008978">
    <property type="entry name" value="HSP20-like_chaperone"/>
</dbReference>
<sequence>MAKTLYRLFGHPNPVDFAPKMEKQGLRCRRLVLVPCPFQGHINPMLQLGTILHSKGFSITVAHTQFSYLNTHNHPDFVFQPLLSDDSSSSLELSDYDDFADFLSNLNSSYRASLRELLTRIVEEEQEQIERSPCVVYDALMYSVEAIAHSLKLPSIILRTSSMISWLAYFACPRLLEEGCIPPQGSESMELVPSFHPLRFKDLPVYEFKNQDSLIWLIATLRNTGTSSAIIWNSMDFLEQSSLAQFKQQCQVPNFSIGPMQKMAPTSSCSLWEEDHSCITWLDKQTENSVIYVSFGSIATMDEKELAEIAWGLANSKQPFLWVLRPGSVNGSNSADDSLSDDFKETVEERSCIVNWAPQEQVLAHRAVGGFFTHCGWNSTIESISEGVPMICRPIFDDQRICSRYISHVWRVGIEFENGLERGEIEKAIKMLMVAKEGDEMRQRASNLKLNSEIYDSSSLSSERNDSFDFLVFLSNLNLNHKASLQELLTRIVEEQEKEQHEGLPCVIYDALMYSVEEVAHSLKLSSIILHSSCASSVLSYFAYAQLREEGRIPSQGSKSMELVPGLHPFRFKDLPVFDFKNEGTLLPLIATLRNKGTSSSAIIWNSMDCLEQSPLAEFQQQFQVPNFSIGPMQKIAPASSSSLWEEDHSCIIWLDKQTENSVLYVSFGSIVIMDEKEVMEIAWGLANSKHPFLWVLRSGSVHGSDSADLLSDDFKETVGERGCIVKWAPQEQVLAHRAVGGFLSHCGWNSTIESISEGVPMICRPIFGDQRINSRYISHVWRVGIELKNGLEREEIEKAIKMLMVEKQGEEMKQRAANLKLKTQLCIQKNGSSYNSLNELVELLEYVKMDQIKALLDNGVLTVTLPKKEAEKPDVNAIQIFVDLLAFGRIRRLPLVDLLAFDRIRIFVDLVLPSLFSHPNPLPIAPKMEKQGLRCRRLVLVPCPLQGHINPMLQLATILHSKGFSITVAHTQFTSLNTHNNHPDFVFQPLLSNDSSSSLELSDYDDFADFLSNLNSSYRASLQELLAWIVEEEQKQQEGFPCVIYDAIMYSVEAIAHSLKLPSIILRTSSANSWLAYFACPRLLEEGCVPPQGSESMELVVPGFYPLRFKDLPVYEFKNQDSLIQLIATLQNTGTSSAIIWNSMNFLEQSSLAQFQQQCQVPNFSVGPMQKMAPTSSCSLWEEDDSCITWLDKQTENSAIYVSFGSIATMDEKELAEIAWGLANSKQPFLWVLRPGSVNGSNSADDLLSDDFKETVRERGCIVKWAPQEQVLGHHAVGGFLSHCGWNSTIESISEGVPMLCRPIIGDQRICSRYISHVWRVGIELENGLEREEIEKAIKRLMVEKQGEEMRERAVNLKMKAQLCIQEGGSTYNSLNNLVELLMSV</sequence>
<evidence type="ECO:0000256" key="3">
    <source>
        <dbReference type="ARBA" id="ARBA00022679"/>
    </source>
</evidence>
<dbReference type="FunFam" id="3.40.50.2000:FF:000040">
    <property type="entry name" value="UDP-glycosyltransferase 76C1"/>
    <property type="match status" value="3"/>
</dbReference>
<feature type="domain" description="SHSP" evidence="5">
    <location>
        <begin position="764"/>
        <end position="884"/>
    </location>
</feature>
<dbReference type="FunFam" id="3.40.50.2000:FF:000120">
    <property type="entry name" value="UDP-glycosyltransferase 76C1"/>
    <property type="match status" value="2"/>
</dbReference>
<dbReference type="Gene3D" id="3.40.50.2000">
    <property type="entry name" value="Glycogen Phosphorylase B"/>
    <property type="match status" value="6"/>
</dbReference>
<dbReference type="PROSITE" id="PS00375">
    <property type="entry name" value="UDPGT"/>
    <property type="match status" value="3"/>
</dbReference>
<dbReference type="GO" id="GO:0080044">
    <property type="term" value="F:quercetin 7-O-glucosyltransferase activity"/>
    <property type="evidence" value="ECO:0007669"/>
    <property type="project" value="TreeGrafter"/>
</dbReference>
<dbReference type="GO" id="GO:0080043">
    <property type="term" value="F:quercetin 3-O-glucosyltransferase activity"/>
    <property type="evidence" value="ECO:0007669"/>
    <property type="project" value="TreeGrafter"/>
</dbReference>
<dbReference type="PROSITE" id="PS01031">
    <property type="entry name" value="SHSP"/>
    <property type="match status" value="1"/>
</dbReference>
<comment type="caution">
    <text evidence="6">The sequence shown here is derived from an EMBL/GenBank/DDBJ whole genome shotgun (WGS) entry which is preliminary data.</text>
</comment>
<name>A0A5C7IYB3_9ROSI</name>
<evidence type="ECO:0000256" key="2">
    <source>
        <dbReference type="ARBA" id="ARBA00022676"/>
    </source>
</evidence>
<evidence type="ECO:0000313" key="7">
    <source>
        <dbReference type="Proteomes" id="UP000323000"/>
    </source>
</evidence>
<protein>
    <recommendedName>
        <fullName evidence="5">SHSP domain-containing protein</fullName>
    </recommendedName>
</protein>
<dbReference type="InterPro" id="IPR035595">
    <property type="entry name" value="UDP_glycos_trans_CS"/>
</dbReference>
<dbReference type="SUPFAM" id="SSF53756">
    <property type="entry name" value="UDP-Glycosyltransferase/glycogen phosphorylase"/>
    <property type="match status" value="3"/>
</dbReference>
<dbReference type="SUPFAM" id="SSF49764">
    <property type="entry name" value="HSP20-like chaperones"/>
    <property type="match status" value="1"/>
</dbReference>
<comment type="similarity">
    <text evidence="4">Belongs to the small heat shock protein (HSP20) family.</text>
</comment>
<evidence type="ECO:0000259" key="5">
    <source>
        <dbReference type="PROSITE" id="PS01031"/>
    </source>
</evidence>
<dbReference type="CDD" id="cd03784">
    <property type="entry name" value="GT1_Gtf-like"/>
    <property type="match status" value="3"/>
</dbReference>
<accession>A0A5C7IYB3</accession>